<feature type="domain" description="Reverse transcriptase" evidence="1">
    <location>
        <begin position="52"/>
        <end position="256"/>
    </location>
</feature>
<keyword evidence="2" id="KW-0548">Nucleotidyltransferase</keyword>
<dbReference type="SUPFAM" id="SSF56672">
    <property type="entry name" value="DNA/RNA polymerases"/>
    <property type="match status" value="1"/>
</dbReference>
<evidence type="ECO:0000259" key="1">
    <source>
        <dbReference type="Pfam" id="PF00078"/>
    </source>
</evidence>
<organism evidence="2">
    <name type="scientific">Lygus hesperus</name>
    <name type="common">Western plant bug</name>
    <dbReference type="NCBI Taxonomy" id="30085"/>
    <lineage>
        <taxon>Eukaryota</taxon>
        <taxon>Metazoa</taxon>
        <taxon>Ecdysozoa</taxon>
        <taxon>Arthropoda</taxon>
        <taxon>Hexapoda</taxon>
        <taxon>Insecta</taxon>
        <taxon>Pterygota</taxon>
        <taxon>Neoptera</taxon>
        <taxon>Paraneoptera</taxon>
        <taxon>Hemiptera</taxon>
        <taxon>Heteroptera</taxon>
        <taxon>Panheteroptera</taxon>
        <taxon>Cimicomorpha</taxon>
        <taxon>Miridae</taxon>
        <taxon>Mirini</taxon>
        <taxon>Lygus</taxon>
    </lineage>
</organism>
<sequence>PPVLLKECSAALSYPLTCLFNLSLSSGRFPTEWKSSFVTPIYKGGDRESILHYRPVCSLSTTPKILEKMVVTQLSAEFSSYIAPEQHGFLRGRSTVTNLLEFQEFVMAGFQMGCQTDVVSTDYAKAFDKLSHVHLLSLLESLGVFGSFLNWLSSYLDGRKLMVRVRGTLSSPFTATSGIPQCSHIGPISFVIIINSVVRSFHPGIRCLLFADDLKLFCHVNTVLDCETLQLAICDLEEWCTSNFLFLNPSKCSIVTFHRTVQPVIHDYSLCGSYLRRLEDITDLGVLCDVKLTFSGHIENVAGRAMRALGFLKRNTREFTDTRALVILYKALVLPLLEYASPVWSPSYSVHKYCLERVQNKFLRYVAYKLGIPTYDVDYAYLLDTCHLLPLEKRRNVADLTFFHKLLNGKLSCPALLSRVGLRTPRQAARSSFLFAVPFSATNYLQNRPIHRLPRSANLLLIQHPEFDFFFHPVTTLKSLINRS</sequence>
<accession>A0A146KUF2</accession>
<dbReference type="Pfam" id="PF00078">
    <property type="entry name" value="RVT_1"/>
    <property type="match status" value="1"/>
</dbReference>
<dbReference type="PANTHER" id="PTHR33332">
    <property type="entry name" value="REVERSE TRANSCRIPTASE DOMAIN-CONTAINING PROTEIN"/>
    <property type="match status" value="1"/>
</dbReference>
<name>A0A146KUF2_LYGHE</name>
<dbReference type="PRINTS" id="PR01345">
    <property type="entry name" value="CERVTRCPTASE"/>
</dbReference>
<feature type="non-terminal residue" evidence="2">
    <location>
        <position position="1"/>
    </location>
</feature>
<proteinExistence type="predicted"/>
<dbReference type="AlphaFoldDB" id="A0A146KUF2"/>
<dbReference type="InterPro" id="IPR043502">
    <property type="entry name" value="DNA/RNA_pol_sf"/>
</dbReference>
<keyword evidence="2" id="KW-0808">Transferase</keyword>
<keyword evidence="2" id="KW-0695">RNA-directed DNA polymerase</keyword>
<dbReference type="CDD" id="cd01650">
    <property type="entry name" value="RT_nLTR_like"/>
    <property type="match status" value="1"/>
</dbReference>
<protein>
    <submittedName>
        <fullName evidence="2">Putative RNA-directed DNA polymerase from transposon BS</fullName>
    </submittedName>
</protein>
<gene>
    <name evidence="2" type="primary">RTase_115</name>
    <name evidence="2" type="ORF">g.70038</name>
</gene>
<dbReference type="InterPro" id="IPR000477">
    <property type="entry name" value="RT_dom"/>
</dbReference>
<dbReference type="GO" id="GO:0003964">
    <property type="term" value="F:RNA-directed DNA polymerase activity"/>
    <property type="evidence" value="ECO:0007669"/>
    <property type="project" value="UniProtKB-KW"/>
</dbReference>
<dbReference type="EMBL" id="GDHC01020139">
    <property type="protein sequence ID" value="JAP98489.1"/>
    <property type="molecule type" value="Transcribed_RNA"/>
</dbReference>
<reference evidence="2" key="1">
    <citation type="journal article" date="2016" name="Gigascience">
        <title>De novo construction of an expanded transcriptome assembly for the western tarnished plant bug, Lygus hesperus.</title>
        <authorList>
            <person name="Tassone E.E."/>
            <person name="Geib S.M."/>
            <person name="Hall B."/>
            <person name="Fabrick J.A."/>
            <person name="Brent C.S."/>
            <person name="Hull J.J."/>
        </authorList>
    </citation>
    <scope>NUCLEOTIDE SEQUENCE</scope>
</reference>
<evidence type="ECO:0000313" key="2">
    <source>
        <dbReference type="EMBL" id="JAP98489.1"/>
    </source>
</evidence>